<accession>A0A401U5Z7</accession>
<evidence type="ECO:0000256" key="1">
    <source>
        <dbReference type="ARBA" id="ARBA00008136"/>
    </source>
</evidence>
<dbReference type="PANTHER" id="PTHR13604">
    <property type="entry name" value="DC12-RELATED"/>
    <property type="match status" value="1"/>
</dbReference>
<evidence type="ECO:0000256" key="4">
    <source>
        <dbReference type="ARBA" id="ARBA00022801"/>
    </source>
</evidence>
<dbReference type="InterPro" id="IPR003738">
    <property type="entry name" value="SRAP"/>
</dbReference>
<organism evidence="9 10">
    <name type="scientific">Chryseotalea sanaruensis</name>
    <dbReference type="NCBI Taxonomy" id="2482724"/>
    <lineage>
        <taxon>Bacteria</taxon>
        <taxon>Pseudomonadati</taxon>
        <taxon>Bacteroidota</taxon>
        <taxon>Cytophagia</taxon>
        <taxon>Cytophagales</taxon>
        <taxon>Chryseotaleaceae</taxon>
        <taxon>Chryseotalea</taxon>
    </lineage>
</organism>
<dbReference type="GO" id="GO:0016829">
    <property type="term" value="F:lyase activity"/>
    <property type="evidence" value="ECO:0007669"/>
    <property type="project" value="UniProtKB-KW"/>
</dbReference>
<evidence type="ECO:0000256" key="8">
    <source>
        <dbReference type="RuleBase" id="RU364100"/>
    </source>
</evidence>
<comment type="similarity">
    <text evidence="1 8">Belongs to the SOS response-associated peptidase family.</text>
</comment>
<comment type="caution">
    <text evidence="9">The sequence shown here is derived from an EMBL/GenBank/DDBJ whole genome shotgun (WGS) entry which is preliminary data.</text>
</comment>
<dbReference type="EMBL" id="BHXQ01000001">
    <property type="protein sequence ID" value="GCC50341.1"/>
    <property type="molecule type" value="Genomic_DNA"/>
</dbReference>
<keyword evidence="10" id="KW-1185">Reference proteome</keyword>
<dbReference type="AlphaFoldDB" id="A0A401U5Z7"/>
<dbReference type="GO" id="GO:0003697">
    <property type="term" value="F:single-stranded DNA binding"/>
    <property type="evidence" value="ECO:0007669"/>
    <property type="project" value="InterPro"/>
</dbReference>
<dbReference type="OrthoDB" id="9782620at2"/>
<evidence type="ECO:0000256" key="7">
    <source>
        <dbReference type="ARBA" id="ARBA00023239"/>
    </source>
</evidence>
<reference evidence="9 10" key="1">
    <citation type="submission" date="2018-11" db="EMBL/GenBank/DDBJ databases">
        <title>Chryseotalea sanarue gen. nov., sp., nov., a member of the family Cytophagaceae, isolated from a brackish lake in Hamamatsu Japan.</title>
        <authorList>
            <person name="Maejima Y."/>
            <person name="Iino T."/>
            <person name="Muraguchi Y."/>
            <person name="Fukuda K."/>
            <person name="Ohkuma M."/>
            <person name="Moriuchi R."/>
            <person name="Dohra H."/>
            <person name="Kimbara K."/>
            <person name="Shintani M."/>
        </authorList>
    </citation>
    <scope>NUCLEOTIDE SEQUENCE [LARGE SCALE GENOMIC DNA]</scope>
    <source>
        <strain evidence="9 10">Ys</strain>
    </source>
</reference>
<dbReference type="Pfam" id="PF02586">
    <property type="entry name" value="SRAP"/>
    <property type="match status" value="1"/>
</dbReference>
<dbReference type="RefSeq" id="WP_127120983.1">
    <property type="nucleotide sequence ID" value="NZ_BHXQ01000001.1"/>
</dbReference>
<dbReference type="InterPro" id="IPR036590">
    <property type="entry name" value="SRAP-like"/>
</dbReference>
<evidence type="ECO:0000313" key="10">
    <source>
        <dbReference type="Proteomes" id="UP000288227"/>
    </source>
</evidence>
<keyword evidence="6" id="KW-0238">DNA-binding</keyword>
<protein>
    <recommendedName>
        <fullName evidence="8">Abasic site processing protein</fullName>
        <ecNumber evidence="8">3.4.-.-</ecNumber>
    </recommendedName>
</protein>
<keyword evidence="2 8" id="KW-0645">Protease</keyword>
<keyword evidence="5" id="KW-0190">Covalent protein-DNA linkage</keyword>
<proteinExistence type="inferred from homology"/>
<name>A0A401U5Z7_9BACT</name>
<dbReference type="EC" id="3.4.-.-" evidence="8"/>
<dbReference type="SUPFAM" id="SSF143081">
    <property type="entry name" value="BB1717-like"/>
    <property type="match status" value="1"/>
</dbReference>
<evidence type="ECO:0000256" key="5">
    <source>
        <dbReference type="ARBA" id="ARBA00023124"/>
    </source>
</evidence>
<dbReference type="GO" id="GO:0008233">
    <property type="term" value="F:peptidase activity"/>
    <property type="evidence" value="ECO:0007669"/>
    <property type="project" value="UniProtKB-KW"/>
</dbReference>
<keyword evidence="7" id="KW-0456">Lyase</keyword>
<dbReference type="Gene3D" id="3.90.1680.10">
    <property type="entry name" value="SOS response associated peptidase-like"/>
    <property type="match status" value="1"/>
</dbReference>
<dbReference type="Proteomes" id="UP000288227">
    <property type="component" value="Unassembled WGS sequence"/>
</dbReference>
<keyword evidence="3" id="KW-0227">DNA damage</keyword>
<sequence>MCNKFANIEGEEYYAQYYEEMASIHRFDQFASSYMIDGFVHPEVLVATHDGRLTTMKWGLIPRWCKDREQAKQMAKFCLNSVSETAYEKPSFKYAIQHNRCLIPFSGFYEWMHVGKLKYPHYIYLKNLKTFSVAGIYERWVDKETGEEIESVSVLTTKANPLMEKIHNTKKRMPAIILREYEKDYLNPNLTKEDVFALCAPIDDKLMDAHTVSKLITTRGTPKNVPEVMERFHYPELENAV</sequence>
<evidence type="ECO:0000256" key="6">
    <source>
        <dbReference type="ARBA" id="ARBA00023125"/>
    </source>
</evidence>
<evidence type="ECO:0000256" key="2">
    <source>
        <dbReference type="ARBA" id="ARBA00022670"/>
    </source>
</evidence>
<evidence type="ECO:0000313" key="9">
    <source>
        <dbReference type="EMBL" id="GCC50341.1"/>
    </source>
</evidence>
<evidence type="ECO:0000256" key="3">
    <source>
        <dbReference type="ARBA" id="ARBA00022763"/>
    </source>
</evidence>
<gene>
    <name evidence="9" type="ORF">SanaruYs_05560</name>
</gene>
<keyword evidence="4 8" id="KW-0378">Hydrolase</keyword>
<dbReference type="GO" id="GO:0106300">
    <property type="term" value="P:protein-DNA covalent cross-linking repair"/>
    <property type="evidence" value="ECO:0007669"/>
    <property type="project" value="InterPro"/>
</dbReference>
<dbReference type="GO" id="GO:0006508">
    <property type="term" value="P:proteolysis"/>
    <property type="evidence" value="ECO:0007669"/>
    <property type="project" value="UniProtKB-KW"/>
</dbReference>
<dbReference type="PANTHER" id="PTHR13604:SF0">
    <property type="entry name" value="ABASIC SITE PROCESSING PROTEIN HMCES"/>
    <property type="match status" value="1"/>
</dbReference>